<dbReference type="AlphaFoldDB" id="A0A397SLT4"/>
<dbReference type="Proteomes" id="UP000265703">
    <property type="component" value="Unassembled WGS sequence"/>
</dbReference>
<dbReference type="EMBL" id="QKYT01000417">
    <property type="protein sequence ID" value="RIA85576.1"/>
    <property type="molecule type" value="Genomic_DNA"/>
</dbReference>
<proteinExistence type="predicted"/>
<sequence>MRFGMGIGICDGIWDGNWDWDGIRDWDGNGIWDGMGWDGMGFNMGGNMSTEEWDSKGTS</sequence>
<organism evidence="1 2">
    <name type="scientific">Glomus cerebriforme</name>
    <dbReference type="NCBI Taxonomy" id="658196"/>
    <lineage>
        <taxon>Eukaryota</taxon>
        <taxon>Fungi</taxon>
        <taxon>Fungi incertae sedis</taxon>
        <taxon>Mucoromycota</taxon>
        <taxon>Glomeromycotina</taxon>
        <taxon>Glomeromycetes</taxon>
        <taxon>Glomerales</taxon>
        <taxon>Glomeraceae</taxon>
        <taxon>Glomus</taxon>
    </lineage>
</organism>
<evidence type="ECO:0000313" key="2">
    <source>
        <dbReference type="Proteomes" id="UP000265703"/>
    </source>
</evidence>
<accession>A0A397SLT4</accession>
<gene>
    <name evidence="1" type="ORF">C1645_830580</name>
</gene>
<protein>
    <submittedName>
        <fullName evidence="1">Uncharacterized protein</fullName>
    </submittedName>
</protein>
<reference evidence="1 2" key="1">
    <citation type="submission" date="2018-06" db="EMBL/GenBank/DDBJ databases">
        <title>Comparative genomics reveals the genomic features of Rhizophagus irregularis, R. cerebriforme, R. diaphanum and Gigaspora rosea, and their symbiotic lifestyle signature.</title>
        <authorList>
            <person name="Morin E."/>
            <person name="San Clemente H."/>
            <person name="Chen E.C.H."/>
            <person name="De La Providencia I."/>
            <person name="Hainaut M."/>
            <person name="Kuo A."/>
            <person name="Kohler A."/>
            <person name="Murat C."/>
            <person name="Tang N."/>
            <person name="Roy S."/>
            <person name="Loubradou J."/>
            <person name="Henrissat B."/>
            <person name="Grigoriev I.V."/>
            <person name="Corradi N."/>
            <person name="Roux C."/>
            <person name="Martin F.M."/>
        </authorList>
    </citation>
    <scope>NUCLEOTIDE SEQUENCE [LARGE SCALE GENOMIC DNA]</scope>
    <source>
        <strain evidence="1 2">DAOM 227022</strain>
    </source>
</reference>
<comment type="caution">
    <text evidence="1">The sequence shown here is derived from an EMBL/GenBank/DDBJ whole genome shotgun (WGS) entry which is preliminary data.</text>
</comment>
<keyword evidence="2" id="KW-1185">Reference proteome</keyword>
<name>A0A397SLT4_9GLOM</name>
<evidence type="ECO:0000313" key="1">
    <source>
        <dbReference type="EMBL" id="RIA85576.1"/>
    </source>
</evidence>